<dbReference type="InterPro" id="IPR057023">
    <property type="entry name" value="PTP-SAK"/>
</dbReference>
<dbReference type="InterPro" id="IPR029021">
    <property type="entry name" value="Prot-tyrosine_phosphatase-like"/>
</dbReference>
<dbReference type="InterPro" id="IPR016130">
    <property type="entry name" value="Tyr_Pase_AS"/>
</dbReference>
<sequence>MSFRPLALPPGVAGRVWLSPMPGRLQPWERFVTVARDAGLTRIVCLTPLEEIAELSPDYAAAIESHTLPCQWQALPMRNYGVAPDLPAFQVGVEEMALALGRGEVLLLHCAAGIGRTGTAAACLLKRLGLSTDAALQQVREAGSNPESARQSGWIETI</sequence>
<protein>
    <submittedName>
        <fullName evidence="3">Phosphatase-like protein</fullName>
    </submittedName>
</protein>
<accession>A2SHV8</accession>
<dbReference type="RefSeq" id="WP_011829784.1">
    <property type="nucleotide sequence ID" value="NC_008825.1"/>
</dbReference>
<evidence type="ECO:0000256" key="1">
    <source>
        <dbReference type="ARBA" id="ARBA00022801"/>
    </source>
</evidence>
<dbReference type="Proteomes" id="UP000000366">
    <property type="component" value="Chromosome"/>
</dbReference>
<organism evidence="3 4">
    <name type="scientific">Methylibium petroleiphilum (strain ATCC BAA-1232 / LMG 22953 / PM1)</name>
    <dbReference type="NCBI Taxonomy" id="420662"/>
    <lineage>
        <taxon>Bacteria</taxon>
        <taxon>Pseudomonadati</taxon>
        <taxon>Pseudomonadota</taxon>
        <taxon>Betaproteobacteria</taxon>
        <taxon>Burkholderiales</taxon>
        <taxon>Sphaerotilaceae</taxon>
        <taxon>Methylibium</taxon>
    </lineage>
</organism>
<dbReference type="SUPFAM" id="SSF52799">
    <property type="entry name" value="(Phosphotyrosine protein) phosphatases II"/>
    <property type="match status" value="1"/>
</dbReference>
<dbReference type="Gene3D" id="3.90.190.10">
    <property type="entry name" value="Protein tyrosine phosphatase superfamily"/>
    <property type="match status" value="1"/>
</dbReference>
<dbReference type="PROSITE" id="PS50056">
    <property type="entry name" value="TYR_PHOSPHATASE_2"/>
    <property type="match status" value="1"/>
</dbReference>
<dbReference type="EMBL" id="CP000555">
    <property type="protein sequence ID" value="ABM95147.1"/>
    <property type="molecule type" value="Genomic_DNA"/>
</dbReference>
<dbReference type="HOGENOM" id="CLU_1488167_0_0_4"/>
<name>A2SHV8_METPP</name>
<keyword evidence="1" id="KW-0378">Hydrolase</keyword>
<dbReference type="PROSITE" id="PS00383">
    <property type="entry name" value="TYR_PHOSPHATASE_1"/>
    <property type="match status" value="1"/>
</dbReference>
<proteinExistence type="predicted"/>
<dbReference type="Pfam" id="PF22784">
    <property type="entry name" value="PTP-SAK"/>
    <property type="match status" value="1"/>
</dbReference>
<evidence type="ECO:0000259" key="2">
    <source>
        <dbReference type="PROSITE" id="PS50056"/>
    </source>
</evidence>
<reference evidence="3 4" key="1">
    <citation type="journal article" date="2007" name="J. Bacteriol.">
        <title>Whole-genome analysis of the methyl tert-butyl ether-degrading beta-proteobacterium Methylibium petroleiphilum PM1.</title>
        <authorList>
            <person name="Kane S.R."/>
            <person name="Chakicherla A.Y."/>
            <person name="Chain P.S.G."/>
            <person name="Schmidt R."/>
            <person name="Shin M.W."/>
            <person name="Legler T.C."/>
            <person name="Scow K.M."/>
            <person name="Larimer F.W."/>
            <person name="Lucas S.M."/>
            <person name="Richardson P.M."/>
            <person name="Hristova K.R."/>
        </authorList>
    </citation>
    <scope>NUCLEOTIDE SEQUENCE [LARGE SCALE GENOMIC DNA]</scope>
    <source>
        <strain evidence="4">ATCC BAA-1232 / LMG 22953 / PM1</strain>
    </source>
</reference>
<keyword evidence="4" id="KW-1185">Reference proteome</keyword>
<dbReference type="KEGG" id="mpt:Mpe_A2191"/>
<dbReference type="GO" id="GO:0016791">
    <property type="term" value="F:phosphatase activity"/>
    <property type="evidence" value="ECO:0007669"/>
    <property type="project" value="UniProtKB-ARBA"/>
</dbReference>
<dbReference type="InterPro" id="IPR000387">
    <property type="entry name" value="Tyr_Pase_dom"/>
</dbReference>
<evidence type="ECO:0000313" key="4">
    <source>
        <dbReference type="Proteomes" id="UP000000366"/>
    </source>
</evidence>
<dbReference type="eggNOG" id="COG2453">
    <property type="taxonomic scope" value="Bacteria"/>
</dbReference>
<evidence type="ECO:0000313" key="3">
    <source>
        <dbReference type="EMBL" id="ABM95147.1"/>
    </source>
</evidence>
<gene>
    <name evidence="3" type="ordered locus">Mpe_A2191</name>
</gene>
<feature type="domain" description="Tyrosine specific protein phosphatases" evidence="2">
    <location>
        <begin position="87"/>
        <end position="141"/>
    </location>
</feature>
<dbReference type="STRING" id="420662.Mpe_A2191"/>
<dbReference type="AlphaFoldDB" id="A2SHV8"/>